<comment type="caution">
    <text evidence="3">The sequence shown here is derived from an EMBL/GenBank/DDBJ whole genome shotgun (WGS) entry which is preliminary data.</text>
</comment>
<dbReference type="InterPro" id="IPR019464">
    <property type="entry name" value="ELL_N"/>
</dbReference>
<sequence length="430" mass="48585">MGKSVSRGCDLLDRIRQKREVEEEKRNQSKTIMLDGPPPPQKREMPTATTQKKKTANSTMFRKPVKASDQPQPSRPRAPQLASSNSTANTKENALIKKKVIHLLALGEKTAEDVVRTLGSETDVDVVMRRTITDVLEEVAEPLPSSAASSTKLWQLKSLSWIHVRPFEWPGLSDHERVTIARTARRIFHDSRIPETEECWRHCKQPPSQSQAQPSGEVKKGLMGSQVKKAKEKDREVVKSKEKEIPMKPPPPPPKVGQYHPYNLDFPHTYSCTCTSPKEGRLGFIAVAVVPRTLSCLCKECSITSARSSDRGIEDEKEVDLSPIRHLSKESDPSPIVPKRAGQEERHITAPRKRILRLLLQRDKTSRQQVHSNDGTRHFTATLSSKRRESDRDRDRDRERERAQASLDPAPQRVKRLKEEAGVESDRGTG</sequence>
<keyword evidence="4" id="KW-1185">Reference proteome</keyword>
<dbReference type="GO" id="GO:0006368">
    <property type="term" value="P:transcription elongation by RNA polymerase II"/>
    <property type="evidence" value="ECO:0007669"/>
    <property type="project" value="InterPro"/>
</dbReference>
<feature type="compositionally biased region" description="Basic and acidic residues" evidence="1">
    <location>
        <begin position="386"/>
        <end position="403"/>
    </location>
</feature>
<feature type="compositionally biased region" description="Basic and acidic residues" evidence="1">
    <location>
        <begin position="417"/>
        <end position="430"/>
    </location>
</feature>
<feature type="region of interest" description="Disordered" evidence="1">
    <location>
        <begin position="363"/>
        <end position="430"/>
    </location>
</feature>
<feature type="domain" description="RNA polymerase II elongation factor ELL N-terminal" evidence="2">
    <location>
        <begin position="15"/>
        <end position="186"/>
    </location>
</feature>
<feature type="compositionally biased region" description="Polar residues" evidence="1">
    <location>
        <begin position="81"/>
        <end position="90"/>
    </location>
</feature>
<dbReference type="Pfam" id="PF10390">
    <property type="entry name" value="ELL"/>
    <property type="match status" value="1"/>
</dbReference>
<dbReference type="InterPro" id="IPR036390">
    <property type="entry name" value="WH_DNA-bd_sf"/>
</dbReference>
<dbReference type="EMBL" id="JAYKXP010000377">
    <property type="protein sequence ID" value="KAK7014077.1"/>
    <property type="molecule type" value="Genomic_DNA"/>
</dbReference>
<organism evidence="3 4">
    <name type="scientific">Paramarasmius palmivorus</name>
    <dbReference type="NCBI Taxonomy" id="297713"/>
    <lineage>
        <taxon>Eukaryota</taxon>
        <taxon>Fungi</taxon>
        <taxon>Dikarya</taxon>
        <taxon>Basidiomycota</taxon>
        <taxon>Agaricomycotina</taxon>
        <taxon>Agaricomycetes</taxon>
        <taxon>Agaricomycetidae</taxon>
        <taxon>Agaricales</taxon>
        <taxon>Marasmiineae</taxon>
        <taxon>Marasmiaceae</taxon>
        <taxon>Paramarasmius</taxon>
    </lineage>
</organism>
<dbReference type="Proteomes" id="UP001383192">
    <property type="component" value="Unassembled WGS sequence"/>
</dbReference>
<evidence type="ECO:0000313" key="4">
    <source>
        <dbReference type="Proteomes" id="UP001383192"/>
    </source>
</evidence>
<feature type="region of interest" description="Disordered" evidence="1">
    <location>
        <begin position="1"/>
        <end position="90"/>
    </location>
</feature>
<dbReference type="InterPro" id="IPR042065">
    <property type="entry name" value="E3_ELL-like"/>
</dbReference>
<feature type="region of interest" description="Disordered" evidence="1">
    <location>
        <begin position="199"/>
        <end position="254"/>
    </location>
</feature>
<evidence type="ECO:0000259" key="2">
    <source>
        <dbReference type="Pfam" id="PF10390"/>
    </source>
</evidence>
<dbReference type="AlphaFoldDB" id="A0AAW0AMS4"/>
<gene>
    <name evidence="3" type="ORF">VNI00_019426</name>
</gene>
<reference evidence="3 4" key="1">
    <citation type="submission" date="2024-01" db="EMBL/GenBank/DDBJ databases">
        <title>A draft genome for a cacao thread blight-causing isolate of Paramarasmius palmivorus.</title>
        <authorList>
            <person name="Baruah I.K."/>
            <person name="Bukari Y."/>
            <person name="Amoako-Attah I."/>
            <person name="Meinhardt L.W."/>
            <person name="Bailey B.A."/>
            <person name="Cohen S.P."/>
        </authorList>
    </citation>
    <scope>NUCLEOTIDE SEQUENCE [LARGE SCALE GENOMIC DNA]</scope>
    <source>
        <strain evidence="3 4">GH-12</strain>
    </source>
</reference>
<dbReference type="GO" id="GO:0008023">
    <property type="term" value="C:transcription elongation factor complex"/>
    <property type="evidence" value="ECO:0007669"/>
    <property type="project" value="InterPro"/>
</dbReference>
<feature type="region of interest" description="Disordered" evidence="1">
    <location>
        <begin position="309"/>
        <end position="350"/>
    </location>
</feature>
<proteinExistence type="predicted"/>
<feature type="compositionally biased region" description="Basic and acidic residues" evidence="1">
    <location>
        <begin position="10"/>
        <end position="27"/>
    </location>
</feature>
<name>A0AAW0AMS4_9AGAR</name>
<feature type="compositionally biased region" description="Low complexity" evidence="1">
    <location>
        <begin position="205"/>
        <end position="215"/>
    </location>
</feature>
<protein>
    <recommendedName>
        <fullName evidence="2">RNA polymerase II elongation factor ELL N-terminal domain-containing protein</fullName>
    </recommendedName>
</protein>
<evidence type="ECO:0000256" key="1">
    <source>
        <dbReference type="SAM" id="MobiDB-lite"/>
    </source>
</evidence>
<feature type="compositionally biased region" description="Basic and acidic residues" evidence="1">
    <location>
        <begin position="229"/>
        <end position="246"/>
    </location>
</feature>
<evidence type="ECO:0000313" key="3">
    <source>
        <dbReference type="EMBL" id="KAK7014077.1"/>
    </source>
</evidence>
<accession>A0AAW0AMS4</accession>
<dbReference type="SUPFAM" id="SSF46785">
    <property type="entry name" value="Winged helix' DNA-binding domain"/>
    <property type="match status" value="1"/>
</dbReference>
<dbReference type="Gene3D" id="1.10.10.2670">
    <property type="entry name" value="E3 ubiquitin-protein ligase"/>
    <property type="match status" value="1"/>
</dbReference>
<feature type="compositionally biased region" description="Polar residues" evidence="1">
    <location>
        <begin position="367"/>
        <end position="383"/>
    </location>
</feature>